<evidence type="ECO:0000313" key="3">
    <source>
        <dbReference type="Proteomes" id="UP000236725"/>
    </source>
</evidence>
<dbReference type="AlphaFoldDB" id="A0A8G2BXL7"/>
<gene>
    <name evidence="2" type="ORF">SAMN05444001_11163</name>
</gene>
<accession>A0A8G2BXL7</accession>
<comment type="caution">
    <text evidence="2">The sequence shown here is derived from an EMBL/GenBank/DDBJ whole genome shotgun (WGS) entry which is preliminary data.</text>
</comment>
<organism evidence="2 3">
    <name type="scientific">Parabacteroides chinchillae</name>
    <dbReference type="NCBI Taxonomy" id="871327"/>
    <lineage>
        <taxon>Bacteria</taxon>
        <taxon>Pseudomonadati</taxon>
        <taxon>Bacteroidota</taxon>
        <taxon>Bacteroidia</taxon>
        <taxon>Bacteroidales</taxon>
        <taxon>Tannerellaceae</taxon>
        <taxon>Parabacteroides</taxon>
    </lineage>
</organism>
<feature type="transmembrane region" description="Helical" evidence="1">
    <location>
        <begin position="261"/>
        <end position="278"/>
    </location>
</feature>
<evidence type="ECO:0000256" key="1">
    <source>
        <dbReference type="SAM" id="Phobius"/>
    </source>
</evidence>
<name>A0A8G2BXL7_9BACT</name>
<dbReference type="EMBL" id="FNVS01000011">
    <property type="protein sequence ID" value="SEF99067.1"/>
    <property type="molecule type" value="Genomic_DNA"/>
</dbReference>
<keyword evidence="3" id="KW-1185">Reference proteome</keyword>
<feature type="transmembrane region" description="Helical" evidence="1">
    <location>
        <begin position="323"/>
        <end position="339"/>
    </location>
</feature>
<feature type="transmembrane region" description="Helical" evidence="1">
    <location>
        <begin position="12"/>
        <end position="31"/>
    </location>
</feature>
<feature type="transmembrane region" description="Helical" evidence="1">
    <location>
        <begin position="222"/>
        <end position="241"/>
    </location>
</feature>
<feature type="transmembrane region" description="Helical" evidence="1">
    <location>
        <begin position="395"/>
        <end position="414"/>
    </location>
</feature>
<dbReference type="Proteomes" id="UP000236725">
    <property type="component" value="Unassembled WGS sequence"/>
</dbReference>
<sequence>MNLPISVFELSLYYFVPIITLLFLYGLGRGIKYVLFNRIEELSAYSIIASSILGLTAFVIIYSIIMTKGLTVNWILLGLFLIYCFTCKKCSFNNLKLHTTSSWKVYLLIVFLINTIFYIYYVYRIIDFDKGAFSPYFCDLDYYAKVSQYLNKGYENGLLEYNFFKYIAPQPYHYFELWTNAFLYKIFGLNAVITYMVSMPMLFNILIFFSLLAVVEIRKKISWMYLGLVLTAFLMVDVISYLSEFVSLIKGSTYRLNYPKMLPVIMFFQMAVVTYLYGKKKYSYYLLLAIPILNIILLVGVWGTIGIFLFWYTYKVKFVDWKLWLPYFFVIVCYLLYILQSSSRSTHWGEPFHWNLFRLYITQPILYILAYIHFIIGIIIIGWKDRKNVALNPLLNIGYVYGILCFITITVSIIMRPYNYDATQFISGTLPIFMYTLLSVTFLIMVTKQEFSAHKKIFLFCFCGSSLWFTCKVYNKDLVPLNSMNLEYESTIVKFLPEQDEYRIGFYIGEHIRLGEGGNYVSGVVDAITFPDALDYYYNNVIHYSINKGNNDAEWSTDHTPYRDYYAKSKVSSSDISDDEIRINFIIENRIEYIRILKSAKPSEYFLSHLSLLVEDVENGECFYKVVE</sequence>
<keyword evidence="1" id="KW-0812">Transmembrane</keyword>
<feature type="transmembrane region" description="Helical" evidence="1">
    <location>
        <begin position="192"/>
        <end position="215"/>
    </location>
</feature>
<reference evidence="2 3" key="1">
    <citation type="submission" date="2016-10" db="EMBL/GenBank/DDBJ databases">
        <authorList>
            <person name="Varghese N."/>
            <person name="Submissions S."/>
        </authorList>
    </citation>
    <scope>NUCLEOTIDE SEQUENCE [LARGE SCALE GENOMIC DNA]</scope>
    <source>
        <strain evidence="2 3">DSM 29073</strain>
    </source>
</reference>
<dbReference type="RefSeq" id="WP_103983644.1">
    <property type="nucleotide sequence ID" value="NZ_FNVS01000011.1"/>
</dbReference>
<evidence type="ECO:0000313" key="2">
    <source>
        <dbReference type="EMBL" id="SEF99067.1"/>
    </source>
</evidence>
<feature type="transmembrane region" description="Helical" evidence="1">
    <location>
        <begin position="285"/>
        <end position="311"/>
    </location>
</feature>
<keyword evidence="1" id="KW-1133">Transmembrane helix</keyword>
<feature type="transmembrane region" description="Helical" evidence="1">
    <location>
        <begin position="43"/>
        <end position="65"/>
    </location>
</feature>
<feature type="transmembrane region" description="Helical" evidence="1">
    <location>
        <begin position="71"/>
        <end position="91"/>
    </location>
</feature>
<protein>
    <submittedName>
        <fullName evidence="2">Uncharacterized protein</fullName>
    </submittedName>
</protein>
<feature type="transmembrane region" description="Helical" evidence="1">
    <location>
        <begin position="103"/>
        <end position="123"/>
    </location>
</feature>
<proteinExistence type="predicted"/>
<feature type="transmembrane region" description="Helical" evidence="1">
    <location>
        <begin position="360"/>
        <end position="383"/>
    </location>
</feature>
<feature type="transmembrane region" description="Helical" evidence="1">
    <location>
        <begin position="426"/>
        <end position="445"/>
    </location>
</feature>
<keyword evidence="1" id="KW-0472">Membrane</keyword>